<keyword evidence="3" id="KW-1185">Reference proteome</keyword>
<reference evidence="2 3" key="1">
    <citation type="submission" date="2021-06" db="EMBL/GenBank/DDBJ databases">
        <title>Caerostris extrusa draft genome.</title>
        <authorList>
            <person name="Kono N."/>
            <person name="Arakawa K."/>
        </authorList>
    </citation>
    <scope>NUCLEOTIDE SEQUENCE [LARGE SCALE GENOMIC DNA]</scope>
</reference>
<proteinExistence type="predicted"/>
<feature type="transmembrane region" description="Helical" evidence="1">
    <location>
        <begin position="25"/>
        <end position="42"/>
    </location>
</feature>
<organism evidence="2 3">
    <name type="scientific">Caerostris extrusa</name>
    <name type="common">Bark spider</name>
    <name type="synonym">Caerostris bankana</name>
    <dbReference type="NCBI Taxonomy" id="172846"/>
    <lineage>
        <taxon>Eukaryota</taxon>
        <taxon>Metazoa</taxon>
        <taxon>Ecdysozoa</taxon>
        <taxon>Arthropoda</taxon>
        <taxon>Chelicerata</taxon>
        <taxon>Arachnida</taxon>
        <taxon>Araneae</taxon>
        <taxon>Araneomorphae</taxon>
        <taxon>Entelegynae</taxon>
        <taxon>Araneoidea</taxon>
        <taxon>Araneidae</taxon>
        <taxon>Caerostris</taxon>
    </lineage>
</organism>
<keyword evidence="1" id="KW-0812">Transmembrane</keyword>
<keyword evidence="1" id="KW-1133">Transmembrane helix</keyword>
<accession>A0AAV4SYV0</accession>
<dbReference type="Proteomes" id="UP001054945">
    <property type="component" value="Unassembled WGS sequence"/>
</dbReference>
<protein>
    <submittedName>
        <fullName evidence="2">Uncharacterized protein</fullName>
    </submittedName>
</protein>
<evidence type="ECO:0000313" key="2">
    <source>
        <dbReference type="EMBL" id="GIY39613.1"/>
    </source>
</evidence>
<comment type="caution">
    <text evidence="2">The sequence shown here is derived from an EMBL/GenBank/DDBJ whole genome shotgun (WGS) entry which is preliminary data.</text>
</comment>
<name>A0AAV4SYV0_CAEEX</name>
<gene>
    <name evidence="2" type="ORF">CEXT_543951</name>
</gene>
<dbReference type="EMBL" id="BPLR01010489">
    <property type="protein sequence ID" value="GIY39613.1"/>
    <property type="molecule type" value="Genomic_DNA"/>
</dbReference>
<evidence type="ECO:0000313" key="3">
    <source>
        <dbReference type="Proteomes" id="UP001054945"/>
    </source>
</evidence>
<dbReference type="AlphaFoldDB" id="A0AAV4SYV0"/>
<keyword evidence="1" id="KW-0472">Membrane</keyword>
<evidence type="ECO:0000256" key="1">
    <source>
        <dbReference type="SAM" id="Phobius"/>
    </source>
</evidence>
<sequence>MYCYSEIWNNEYITVNAVNYVKNNAAPLLFVFIIPTLHGVLGPTRRLIRAGKILNIPTLPQREGSANGAKRLLREKTRNISFSPLFAAHQPWPS</sequence>